<gene>
    <name evidence="3" type="ORF">GJR97_00020</name>
</gene>
<feature type="compositionally biased region" description="Basic and acidic residues" evidence="1">
    <location>
        <begin position="9"/>
        <end position="18"/>
    </location>
</feature>
<feature type="region of interest" description="Disordered" evidence="1">
    <location>
        <begin position="1"/>
        <end position="22"/>
    </location>
</feature>
<evidence type="ECO:0000313" key="3">
    <source>
        <dbReference type="EMBL" id="MRX42110.1"/>
    </source>
</evidence>
<dbReference type="RefSeq" id="WP_154344527.1">
    <property type="nucleotide sequence ID" value="NZ_WKJD01000001.1"/>
</dbReference>
<evidence type="ECO:0000256" key="1">
    <source>
        <dbReference type="SAM" id="MobiDB-lite"/>
    </source>
</evidence>
<keyword evidence="2" id="KW-1133">Transmembrane helix</keyword>
<proteinExistence type="predicted"/>
<feature type="compositionally biased region" description="Low complexity" evidence="1">
    <location>
        <begin position="81"/>
        <end position="105"/>
    </location>
</feature>
<organism evidence="3 4">
    <name type="scientific">Agromyces kandeliae</name>
    <dbReference type="NCBI Taxonomy" id="2666141"/>
    <lineage>
        <taxon>Bacteria</taxon>
        <taxon>Bacillati</taxon>
        <taxon>Actinomycetota</taxon>
        <taxon>Actinomycetes</taxon>
        <taxon>Micrococcales</taxon>
        <taxon>Microbacteriaceae</taxon>
        <taxon>Agromyces</taxon>
    </lineage>
</organism>
<dbReference type="EMBL" id="WKJD01000001">
    <property type="protein sequence ID" value="MRX42110.1"/>
    <property type="molecule type" value="Genomic_DNA"/>
</dbReference>
<evidence type="ECO:0000313" key="4">
    <source>
        <dbReference type="Proteomes" id="UP000476511"/>
    </source>
</evidence>
<sequence>MNMQDLLDDERRRDEARQGRRMPRRRAALLIGTVGAVIAIGTAAALTAAAVSEVNRYEQLSAAASDVSPAPTASATDPTLATADPEPSTSPAAASASGEASASVDGDAEPAPGGIATILGYTVYDETSDLDLIPRPSAEFVEKWAIDVETILMQAHLDAACMAGKGFTAAFIPIWQTWENGDTVAVLDELDEFNDSRTPEWHEAMYGPRDQPLGDAYDWTQAGCHGAAVHYTGMDDAN</sequence>
<dbReference type="Proteomes" id="UP000476511">
    <property type="component" value="Unassembled WGS sequence"/>
</dbReference>
<feature type="region of interest" description="Disordered" evidence="1">
    <location>
        <begin position="62"/>
        <end position="109"/>
    </location>
</feature>
<accession>A0A6L5QWE6</accession>
<feature type="transmembrane region" description="Helical" evidence="2">
    <location>
        <begin position="27"/>
        <end position="51"/>
    </location>
</feature>
<protein>
    <submittedName>
        <fullName evidence="3">Uncharacterized protein</fullName>
    </submittedName>
</protein>
<keyword evidence="2" id="KW-0812">Transmembrane</keyword>
<reference evidence="3 4" key="1">
    <citation type="submission" date="2019-11" db="EMBL/GenBank/DDBJ databases">
        <title>Agromyces kandeliae sp. nov., isolated from mangrove soil.</title>
        <authorList>
            <person name="Wang R."/>
        </authorList>
    </citation>
    <scope>NUCLEOTIDE SEQUENCE [LARGE SCALE GENOMIC DNA]</scope>
    <source>
        <strain evidence="3 4">Q22</strain>
    </source>
</reference>
<name>A0A6L5QWE6_9MICO</name>
<comment type="caution">
    <text evidence="3">The sequence shown here is derived from an EMBL/GenBank/DDBJ whole genome shotgun (WGS) entry which is preliminary data.</text>
</comment>
<evidence type="ECO:0000256" key="2">
    <source>
        <dbReference type="SAM" id="Phobius"/>
    </source>
</evidence>
<dbReference type="AlphaFoldDB" id="A0A6L5QWE6"/>
<keyword evidence="4" id="KW-1185">Reference proteome</keyword>
<keyword evidence="2" id="KW-0472">Membrane</keyword>